<dbReference type="Pfam" id="PF07650">
    <property type="entry name" value="KH_2"/>
    <property type="match status" value="1"/>
</dbReference>
<dbReference type="GO" id="GO:0022627">
    <property type="term" value="C:cytosolic small ribosomal subunit"/>
    <property type="evidence" value="ECO:0007669"/>
    <property type="project" value="UniProtKB-UniRule"/>
</dbReference>
<gene>
    <name evidence="6" type="primary">rps3</name>
    <name evidence="10" type="ORF">GCM10007981_10930</name>
</gene>
<dbReference type="HAMAP" id="MF_01309_A">
    <property type="entry name" value="Ribosomal_uS3_A"/>
    <property type="match status" value="1"/>
</dbReference>
<dbReference type="GO" id="GO:0006412">
    <property type="term" value="P:translation"/>
    <property type="evidence" value="ECO:0007669"/>
    <property type="project" value="UniProtKB-UniRule"/>
</dbReference>
<comment type="caution">
    <text evidence="10">The sequence shown here is derived from an EMBL/GenBank/DDBJ whole genome shotgun (WGS) entry which is preliminary data.</text>
</comment>
<dbReference type="SUPFAM" id="SSF54821">
    <property type="entry name" value="Ribosomal protein S3 C-terminal domain"/>
    <property type="match status" value="1"/>
</dbReference>
<dbReference type="InterPro" id="IPR036419">
    <property type="entry name" value="Ribosomal_S3_C_sf"/>
</dbReference>
<dbReference type="NCBIfam" id="NF003219">
    <property type="entry name" value="PRK04191.1"/>
    <property type="match status" value="1"/>
</dbReference>
<evidence type="ECO:0000256" key="1">
    <source>
        <dbReference type="ARBA" id="ARBA00010761"/>
    </source>
</evidence>
<dbReference type="PROSITE" id="PS50823">
    <property type="entry name" value="KH_TYPE_2"/>
    <property type="match status" value="1"/>
</dbReference>
<organism evidence="10 11">
    <name type="scientific">Thermocladium modestius</name>
    <dbReference type="NCBI Taxonomy" id="62609"/>
    <lineage>
        <taxon>Archaea</taxon>
        <taxon>Thermoproteota</taxon>
        <taxon>Thermoprotei</taxon>
        <taxon>Thermoproteales</taxon>
        <taxon>Thermoproteaceae</taxon>
        <taxon>Thermocladium</taxon>
    </lineage>
</organism>
<comment type="function">
    <text evidence="6">Binds the lower part of the 30S subunit head.</text>
</comment>
<dbReference type="RefSeq" id="WP_188596400.1">
    <property type="nucleotide sequence ID" value="NZ_BMNL01000002.1"/>
</dbReference>
<dbReference type="SUPFAM" id="SSF54814">
    <property type="entry name" value="Prokaryotic type KH domain (KH-domain type II)"/>
    <property type="match status" value="1"/>
</dbReference>
<evidence type="ECO:0000256" key="2">
    <source>
        <dbReference type="ARBA" id="ARBA00022730"/>
    </source>
</evidence>
<dbReference type="EMBL" id="BMNL01000002">
    <property type="protein sequence ID" value="GGP20918.1"/>
    <property type="molecule type" value="Genomic_DNA"/>
</dbReference>
<sequence>MSTKVPVRKKILEDNKRKWMIKEYLEYRLAKSGYVDATIQRLPIGSRIMISAEHKNRIIGRKGAIVKELSEQLKNKFDLDNVMIDVVQVEDPQHNAKLVGLKIANAMAKGVKFRRAALAALRQLGDAKGVEIVISGKLSSERSRFEKYVRGVVYKSGNDASTKVQRSVTWVLLNQGLFGVKVMIMPPGVTPSDKIEIAEPEKVETKPEITVQGEAGGEANEQ</sequence>
<protein>
    <recommendedName>
        <fullName evidence="6">Small ribosomal subunit protein uS3</fullName>
    </recommendedName>
</protein>
<accession>A0A830GYJ7</accession>
<reference evidence="10" key="1">
    <citation type="journal article" date="2014" name="Int. J. Syst. Evol. Microbiol.">
        <title>Complete genome sequence of Corynebacterium casei LMG S-19264T (=DSM 44701T), isolated from a smear-ripened cheese.</title>
        <authorList>
            <consortium name="US DOE Joint Genome Institute (JGI-PGF)"/>
            <person name="Walter F."/>
            <person name="Albersmeier A."/>
            <person name="Kalinowski J."/>
            <person name="Ruckert C."/>
        </authorList>
    </citation>
    <scope>NUCLEOTIDE SEQUENCE</scope>
    <source>
        <strain evidence="10">JCM 10088</strain>
    </source>
</reference>
<comment type="similarity">
    <text evidence="1 6 7">Belongs to the universal ribosomal protein uS3 family.</text>
</comment>
<dbReference type="InterPro" id="IPR057258">
    <property type="entry name" value="Ribosomal_uS3"/>
</dbReference>
<dbReference type="InterPro" id="IPR018280">
    <property type="entry name" value="Ribosomal_uS3_CS"/>
</dbReference>
<evidence type="ECO:0000313" key="10">
    <source>
        <dbReference type="EMBL" id="GGP20918.1"/>
    </source>
</evidence>
<keyword evidence="3 6" id="KW-0694">RNA-binding</keyword>
<dbReference type="NCBIfam" id="TIGR01008">
    <property type="entry name" value="uS3_euk_arch"/>
    <property type="match status" value="1"/>
</dbReference>
<keyword evidence="5 6" id="KW-0687">Ribonucleoprotein</keyword>
<dbReference type="InterPro" id="IPR009019">
    <property type="entry name" value="KH_sf_prok-type"/>
</dbReference>
<dbReference type="InterPro" id="IPR005703">
    <property type="entry name" value="Ribosomal_uS3_euk/arc"/>
</dbReference>
<dbReference type="PANTHER" id="PTHR11760:SF32">
    <property type="entry name" value="SMALL RIBOSOMAL SUBUNIT PROTEIN US3"/>
    <property type="match status" value="1"/>
</dbReference>
<dbReference type="InterPro" id="IPR001351">
    <property type="entry name" value="Ribosomal_uS3_C"/>
</dbReference>
<dbReference type="GO" id="GO:0003735">
    <property type="term" value="F:structural constituent of ribosome"/>
    <property type="evidence" value="ECO:0007669"/>
    <property type="project" value="UniProtKB-UniRule"/>
</dbReference>
<dbReference type="OrthoDB" id="9126at2157"/>
<name>A0A830GYJ7_9CREN</name>
<dbReference type="InterPro" id="IPR004087">
    <property type="entry name" value="KH_dom"/>
</dbReference>
<keyword evidence="4 6" id="KW-0689">Ribosomal protein</keyword>
<keyword evidence="2 6" id="KW-0699">rRNA-binding</keyword>
<evidence type="ECO:0000256" key="6">
    <source>
        <dbReference type="HAMAP-Rule" id="MF_01309"/>
    </source>
</evidence>
<comment type="subunit">
    <text evidence="6">Part of the 30S ribosomal subunit.</text>
</comment>
<dbReference type="CDD" id="cd02411">
    <property type="entry name" value="KH-II_30S_S3_arch"/>
    <property type="match status" value="1"/>
</dbReference>
<evidence type="ECO:0000259" key="9">
    <source>
        <dbReference type="PROSITE" id="PS50823"/>
    </source>
</evidence>
<dbReference type="PANTHER" id="PTHR11760">
    <property type="entry name" value="30S/40S RIBOSOMAL PROTEIN S3"/>
    <property type="match status" value="1"/>
</dbReference>
<dbReference type="SMART" id="SM00322">
    <property type="entry name" value="KH"/>
    <property type="match status" value="1"/>
</dbReference>
<proteinExistence type="inferred from homology"/>
<dbReference type="Proteomes" id="UP000610960">
    <property type="component" value="Unassembled WGS sequence"/>
</dbReference>
<dbReference type="Gene3D" id="3.30.300.20">
    <property type="match status" value="1"/>
</dbReference>
<dbReference type="InterPro" id="IPR015946">
    <property type="entry name" value="KH_dom-like_a/b"/>
</dbReference>
<evidence type="ECO:0000256" key="8">
    <source>
        <dbReference type="SAM" id="MobiDB-lite"/>
    </source>
</evidence>
<evidence type="ECO:0000313" key="11">
    <source>
        <dbReference type="Proteomes" id="UP000610960"/>
    </source>
</evidence>
<dbReference type="Pfam" id="PF00189">
    <property type="entry name" value="Ribosomal_S3_C"/>
    <property type="match status" value="1"/>
</dbReference>
<evidence type="ECO:0000256" key="5">
    <source>
        <dbReference type="ARBA" id="ARBA00023274"/>
    </source>
</evidence>
<evidence type="ECO:0000256" key="3">
    <source>
        <dbReference type="ARBA" id="ARBA00022884"/>
    </source>
</evidence>
<dbReference type="Gene3D" id="3.30.1140.32">
    <property type="entry name" value="Ribosomal protein S3, C-terminal domain"/>
    <property type="match status" value="1"/>
</dbReference>
<keyword evidence="11" id="KW-1185">Reference proteome</keyword>
<dbReference type="GO" id="GO:0019843">
    <property type="term" value="F:rRNA binding"/>
    <property type="evidence" value="ECO:0007669"/>
    <property type="project" value="UniProtKB-UniRule"/>
</dbReference>
<dbReference type="InterPro" id="IPR027488">
    <property type="entry name" value="Ribosomal_uS3_arc"/>
</dbReference>
<reference evidence="10" key="2">
    <citation type="submission" date="2020-09" db="EMBL/GenBank/DDBJ databases">
        <authorList>
            <person name="Sun Q."/>
            <person name="Ohkuma M."/>
        </authorList>
    </citation>
    <scope>NUCLEOTIDE SEQUENCE</scope>
    <source>
        <strain evidence="10">JCM 10088</strain>
    </source>
</reference>
<dbReference type="AlphaFoldDB" id="A0A830GYJ7"/>
<evidence type="ECO:0000256" key="7">
    <source>
        <dbReference type="RuleBase" id="RU003624"/>
    </source>
</evidence>
<dbReference type="PROSITE" id="PS00548">
    <property type="entry name" value="RIBOSOMAL_S3"/>
    <property type="match status" value="1"/>
</dbReference>
<feature type="domain" description="KH type-2" evidence="9">
    <location>
        <begin position="21"/>
        <end position="90"/>
    </location>
</feature>
<feature type="region of interest" description="Disordered" evidence="8">
    <location>
        <begin position="201"/>
        <end position="222"/>
    </location>
</feature>
<evidence type="ECO:0000256" key="4">
    <source>
        <dbReference type="ARBA" id="ARBA00022980"/>
    </source>
</evidence>
<dbReference type="InterPro" id="IPR004044">
    <property type="entry name" value="KH_dom_type_2"/>
</dbReference>